<name>A0A364Y2J5_9BACT</name>
<dbReference type="GO" id="GO:0005840">
    <property type="term" value="C:ribosome"/>
    <property type="evidence" value="ECO:0007669"/>
    <property type="project" value="UniProtKB-KW"/>
</dbReference>
<dbReference type="SUPFAM" id="SSF69754">
    <property type="entry name" value="Ribosome binding protein Y (YfiA homologue)"/>
    <property type="match status" value="1"/>
</dbReference>
<evidence type="ECO:0000313" key="1">
    <source>
        <dbReference type="EMBL" id="RAW00919.1"/>
    </source>
</evidence>
<dbReference type="Proteomes" id="UP000251889">
    <property type="component" value="Unassembled WGS sequence"/>
</dbReference>
<dbReference type="OrthoDB" id="9808702at2"/>
<reference evidence="1 2" key="1">
    <citation type="submission" date="2018-06" db="EMBL/GenBank/DDBJ databases">
        <title>Chryseolinea flavus sp. nov., a member of the phylum Bacteroidetes isolated from soil.</title>
        <authorList>
            <person name="Li Y."/>
            <person name="Wang J."/>
        </authorList>
    </citation>
    <scope>NUCLEOTIDE SEQUENCE [LARGE SCALE GENOMIC DNA]</scope>
    <source>
        <strain evidence="1 2">SDU1-6</strain>
    </source>
</reference>
<accession>A0A364Y2J5</accession>
<dbReference type="AlphaFoldDB" id="A0A364Y2J5"/>
<dbReference type="Gene3D" id="3.30.160.100">
    <property type="entry name" value="Ribosome hibernation promotion factor-like"/>
    <property type="match status" value="1"/>
</dbReference>
<dbReference type="InterPro" id="IPR036567">
    <property type="entry name" value="RHF-like"/>
</dbReference>
<protein>
    <submittedName>
        <fullName evidence="1">30S ribosomal protein S30</fullName>
    </submittedName>
</protein>
<dbReference type="EMBL" id="QMFY01000005">
    <property type="protein sequence ID" value="RAW00919.1"/>
    <property type="molecule type" value="Genomic_DNA"/>
</dbReference>
<dbReference type="InterPro" id="IPR003489">
    <property type="entry name" value="RHF/RaiA"/>
</dbReference>
<dbReference type="RefSeq" id="WP_112747075.1">
    <property type="nucleotide sequence ID" value="NZ_QMFY01000005.1"/>
</dbReference>
<dbReference type="Pfam" id="PF02482">
    <property type="entry name" value="Ribosomal_S30AE"/>
    <property type="match status" value="1"/>
</dbReference>
<comment type="caution">
    <text evidence="1">The sequence shown here is derived from an EMBL/GenBank/DDBJ whole genome shotgun (WGS) entry which is preliminary data.</text>
</comment>
<keyword evidence="2" id="KW-1185">Reference proteome</keyword>
<keyword evidence="1" id="KW-0687">Ribonucleoprotein</keyword>
<gene>
    <name evidence="1" type="ORF">DQQ10_11795</name>
</gene>
<keyword evidence="1" id="KW-0689">Ribosomal protein</keyword>
<evidence type="ECO:0000313" key="2">
    <source>
        <dbReference type="Proteomes" id="UP000251889"/>
    </source>
</evidence>
<organism evidence="1 2">
    <name type="scientific">Pseudochryseolinea flava</name>
    <dbReference type="NCBI Taxonomy" id="2059302"/>
    <lineage>
        <taxon>Bacteria</taxon>
        <taxon>Pseudomonadati</taxon>
        <taxon>Bacteroidota</taxon>
        <taxon>Cytophagia</taxon>
        <taxon>Cytophagales</taxon>
        <taxon>Fulvivirgaceae</taxon>
        <taxon>Pseudochryseolinea</taxon>
    </lineage>
</organism>
<sequence length="95" mass="10918">MKIIIQTPDFKAQPELTDFVNEKVEKLALFSDRIIESRVLLKIDKSDNKENKISEIRVVIPGNDLFASKQAKSFEEATAKAVDALKKQIEDWKRN</sequence>
<proteinExistence type="predicted"/>